<feature type="domain" description="Methyltransferase" evidence="1">
    <location>
        <begin position="50"/>
        <end position="147"/>
    </location>
</feature>
<dbReference type="Proteomes" id="UP000076532">
    <property type="component" value="Unassembled WGS sequence"/>
</dbReference>
<evidence type="ECO:0000313" key="2">
    <source>
        <dbReference type="EMBL" id="KZP21640.1"/>
    </source>
</evidence>
<dbReference type="InterPro" id="IPR029063">
    <property type="entry name" value="SAM-dependent_MTases_sf"/>
</dbReference>
<gene>
    <name evidence="2" type="ORF">FIBSPDRAFT_860581</name>
</gene>
<dbReference type="Gene3D" id="3.40.50.150">
    <property type="entry name" value="Vaccinia Virus protein VP39"/>
    <property type="match status" value="1"/>
</dbReference>
<dbReference type="InterPro" id="IPR041698">
    <property type="entry name" value="Methyltransf_25"/>
</dbReference>
<keyword evidence="3" id="KW-1185">Reference proteome</keyword>
<dbReference type="GO" id="GO:0008168">
    <property type="term" value="F:methyltransferase activity"/>
    <property type="evidence" value="ECO:0007669"/>
    <property type="project" value="UniProtKB-KW"/>
</dbReference>
<dbReference type="GO" id="GO:0032259">
    <property type="term" value="P:methylation"/>
    <property type="evidence" value="ECO:0007669"/>
    <property type="project" value="UniProtKB-KW"/>
</dbReference>
<dbReference type="OrthoDB" id="8300214at2759"/>
<evidence type="ECO:0000259" key="1">
    <source>
        <dbReference type="Pfam" id="PF13649"/>
    </source>
</evidence>
<dbReference type="AlphaFoldDB" id="A0A166K8F1"/>
<keyword evidence="2" id="KW-0808">Transferase</keyword>
<organism evidence="2 3">
    <name type="scientific">Athelia psychrophila</name>
    <dbReference type="NCBI Taxonomy" id="1759441"/>
    <lineage>
        <taxon>Eukaryota</taxon>
        <taxon>Fungi</taxon>
        <taxon>Dikarya</taxon>
        <taxon>Basidiomycota</taxon>
        <taxon>Agaricomycotina</taxon>
        <taxon>Agaricomycetes</taxon>
        <taxon>Agaricomycetidae</taxon>
        <taxon>Atheliales</taxon>
        <taxon>Atheliaceae</taxon>
        <taxon>Athelia</taxon>
    </lineage>
</organism>
<dbReference type="CDD" id="cd02440">
    <property type="entry name" value="AdoMet_MTases"/>
    <property type="match status" value="1"/>
</dbReference>
<accession>A0A166K8F1</accession>
<dbReference type="STRING" id="436010.A0A166K8F1"/>
<proteinExistence type="predicted"/>
<protein>
    <submittedName>
        <fullName evidence="2">S-adenosyl-L-methionine-dependent methyltransferase</fullName>
    </submittedName>
</protein>
<dbReference type="SUPFAM" id="SSF53335">
    <property type="entry name" value="S-adenosyl-L-methionine-dependent methyltransferases"/>
    <property type="match status" value="1"/>
</dbReference>
<keyword evidence="2" id="KW-0489">Methyltransferase</keyword>
<dbReference type="Pfam" id="PF13649">
    <property type="entry name" value="Methyltransf_25"/>
    <property type="match status" value="1"/>
</dbReference>
<evidence type="ECO:0000313" key="3">
    <source>
        <dbReference type="Proteomes" id="UP000076532"/>
    </source>
</evidence>
<dbReference type="EMBL" id="KV417546">
    <property type="protein sequence ID" value="KZP21640.1"/>
    <property type="molecule type" value="Genomic_DNA"/>
</dbReference>
<reference evidence="2 3" key="1">
    <citation type="journal article" date="2016" name="Mol. Biol. Evol.">
        <title>Comparative Genomics of Early-Diverging Mushroom-Forming Fungi Provides Insights into the Origins of Lignocellulose Decay Capabilities.</title>
        <authorList>
            <person name="Nagy L.G."/>
            <person name="Riley R."/>
            <person name="Tritt A."/>
            <person name="Adam C."/>
            <person name="Daum C."/>
            <person name="Floudas D."/>
            <person name="Sun H."/>
            <person name="Yadav J.S."/>
            <person name="Pangilinan J."/>
            <person name="Larsson K.H."/>
            <person name="Matsuura K."/>
            <person name="Barry K."/>
            <person name="Labutti K."/>
            <person name="Kuo R."/>
            <person name="Ohm R.A."/>
            <person name="Bhattacharya S.S."/>
            <person name="Shirouzu T."/>
            <person name="Yoshinaga Y."/>
            <person name="Martin F.M."/>
            <person name="Grigoriev I.V."/>
            <person name="Hibbett D.S."/>
        </authorList>
    </citation>
    <scope>NUCLEOTIDE SEQUENCE [LARGE SCALE GENOMIC DNA]</scope>
    <source>
        <strain evidence="2 3">CBS 109695</strain>
    </source>
</reference>
<sequence>MSTVSLEQVESIAHLCLHNLTENGFKTQVQSTQHRVDIVTKWDIPKGSKVLEIGCGQGDCTAVLADFVGPEGHVTAVDPGSLDYGSPYTLGQAQAHLTKEGAPLHGRISWKQADPLKFLEDDDTKYDIAVLVLCTWYFSSSEVLANTLSALSKRVSRICIAEWSLSSATADTHILAALTQAALERHNPNSSSNVRTLFSPAAIKSAAKETGWSAESEATFTPRDHVLDGQWEVGAVTYKSKDGTAGFSADVEKYVKDEKDKSVIYALRDATLASLERVGGPKSVKSMDVWCASLKRSN</sequence>
<name>A0A166K8F1_9AGAM</name>